<dbReference type="EMBL" id="OB796171">
    <property type="protein sequence ID" value="CAD7433141.1"/>
    <property type="molecule type" value="Genomic_DNA"/>
</dbReference>
<accession>A0A7R9EI95</accession>
<dbReference type="AlphaFoldDB" id="A0A7R9EI95"/>
<dbReference type="GO" id="GO:0016020">
    <property type="term" value="C:membrane"/>
    <property type="evidence" value="ECO:0007669"/>
    <property type="project" value="UniProtKB-SubCell"/>
</dbReference>
<keyword evidence="3" id="KW-0813">Transport</keyword>
<feature type="transmembrane region" description="Helical" evidence="7">
    <location>
        <begin position="52"/>
        <end position="70"/>
    </location>
</feature>
<dbReference type="SUPFAM" id="SSF103473">
    <property type="entry name" value="MFS general substrate transporter"/>
    <property type="match status" value="1"/>
</dbReference>
<feature type="transmembrane region" description="Helical" evidence="7">
    <location>
        <begin position="101"/>
        <end position="123"/>
    </location>
</feature>
<keyword evidence="5 7" id="KW-1133">Transmembrane helix</keyword>
<feature type="transmembrane region" description="Helical" evidence="7">
    <location>
        <begin position="77"/>
        <end position="95"/>
    </location>
</feature>
<feature type="transmembrane region" description="Helical" evidence="7">
    <location>
        <begin position="174"/>
        <end position="196"/>
    </location>
</feature>
<feature type="domain" description="Major facilitator superfamily (MFS) profile" evidence="8">
    <location>
        <begin position="9"/>
        <end position="449"/>
    </location>
</feature>
<proteinExistence type="inferred from homology"/>
<evidence type="ECO:0000256" key="4">
    <source>
        <dbReference type="ARBA" id="ARBA00022692"/>
    </source>
</evidence>
<feature type="transmembrane region" description="Helical" evidence="7">
    <location>
        <begin position="135"/>
        <end position="158"/>
    </location>
</feature>
<gene>
    <name evidence="9" type="ORF">TMSB3V08_LOCUS9827</name>
</gene>
<dbReference type="PANTHER" id="PTHR23511">
    <property type="entry name" value="SYNAPTIC VESICLE GLYCOPROTEIN 2"/>
    <property type="match status" value="1"/>
</dbReference>
<evidence type="ECO:0000256" key="3">
    <source>
        <dbReference type="ARBA" id="ARBA00022448"/>
    </source>
</evidence>
<keyword evidence="4 7" id="KW-0812">Transmembrane</keyword>
<sequence>MASHGRFHYLLFVTCGLCMMTVIMEMLDIGYLLPAAHCDLGLTTKDKGTLNAMVFAGMIASSQLWGFIADTNGRRKVLIITLLINCCCTIASSFSKDLWMLVLFRFFNGVFICGPSAVIYAYMGEFHTGLTRSKAIIWSCCFISLGTIALPGLAWVIIPQPWRVELPWCTYSSWRIFLVVCSIPGLITAILLGVFLPESPRFLYSQGRYDETLAVLRRIFSINTSCPPQQYPGQMRDRRLFSKLGTGSGQLSGSERFPTIFARVSEEGKERFVTSALHYVVTADLHPGEHGLGWLQLFLYPDRADKTRALPMLVRVGEGGRVNSGNIIAFCDSASDVNAFGNGLILWMPDLFSQLYVDYVLHPVDQRTICQVVEHGLIASNQTSNTGFGETIDSIILLALDLVQRHPQGVFHLLAMDNFCLIPFLELCREKLSPYRRLAVSSCSDQIVD</sequence>
<dbReference type="PANTHER" id="PTHR23511:SF35">
    <property type="entry name" value="MAJOR FACILITATOR SUPERFAMILY (MFS) PROFILE DOMAIN-CONTAINING PROTEIN"/>
    <property type="match status" value="1"/>
</dbReference>
<evidence type="ECO:0000256" key="1">
    <source>
        <dbReference type="ARBA" id="ARBA00004141"/>
    </source>
</evidence>
<dbReference type="Gene3D" id="1.20.1250.20">
    <property type="entry name" value="MFS general substrate transporter like domains"/>
    <property type="match status" value="1"/>
</dbReference>
<evidence type="ECO:0000256" key="6">
    <source>
        <dbReference type="ARBA" id="ARBA00023136"/>
    </source>
</evidence>
<evidence type="ECO:0000256" key="7">
    <source>
        <dbReference type="SAM" id="Phobius"/>
    </source>
</evidence>
<keyword evidence="6 7" id="KW-0472">Membrane</keyword>
<dbReference type="GO" id="GO:0022857">
    <property type="term" value="F:transmembrane transporter activity"/>
    <property type="evidence" value="ECO:0007669"/>
    <property type="project" value="InterPro"/>
</dbReference>
<name>A0A7R9EI95_9NEOP</name>
<evidence type="ECO:0000256" key="5">
    <source>
        <dbReference type="ARBA" id="ARBA00022989"/>
    </source>
</evidence>
<dbReference type="PROSITE" id="PS50850">
    <property type="entry name" value="MFS"/>
    <property type="match status" value="1"/>
</dbReference>
<comment type="subcellular location">
    <subcellularLocation>
        <location evidence="1">Membrane</location>
        <topology evidence="1">Multi-pass membrane protein</topology>
    </subcellularLocation>
</comment>
<evidence type="ECO:0000259" key="8">
    <source>
        <dbReference type="PROSITE" id="PS50850"/>
    </source>
</evidence>
<evidence type="ECO:0000313" key="9">
    <source>
        <dbReference type="EMBL" id="CAD7433141.1"/>
    </source>
</evidence>
<organism evidence="9">
    <name type="scientific">Timema monikensis</name>
    <dbReference type="NCBI Taxonomy" id="170555"/>
    <lineage>
        <taxon>Eukaryota</taxon>
        <taxon>Metazoa</taxon>
        <taxon>Ecdysozoa</taxon>
        <taxon>Arthropoda</taxon>
        <taxon>Hexapoda</taxon>
        <taxon>Insecta</taxon>
        <taxon>Pterygota</taxon>
        <taxon>Neoptera</taxon>
        <taxon>Polyneoptera</taxon>
        <taxon>Phasmatodea</taxon>
        <taxon>Timematodea</taxon>
        <taxon>Timematoidea</taxon>
        <taxon>Timematidae</taxon>
        <taxon>Timema</taxon>
    </lineage>
</organism>
<feature type="transmembrane region" description="Helical" evidence="7">
    <location>
        <begin position="7"/>
        <end position="32"/>
    </location>
</feature>
<dbReference type="InterPro" id="IPR005828">
    <property type="entry name" value="MFS_sugar_transport-like"/>
</dbReference>
<dbReference type="InterPro" id="IPR020846">
    <property type="entry name" value="MFS_dom"/>
</dbReference>
<reference evidence="9" key="1">
    <citation type="submission" date="2020-11" db="EMBL/GenBank/DDBJ databases">
        <authorList>
            <person name="Tran Van P."/>
        </authorList>
    </citation>
    <scope>NUCLEOTIDE SEQUENCE</scope>
</reference>
<comment type="similarity">
    <text evidence="2">Belongs to the major facilitator superfamily.</text>
</comment>
<evidence type="ECO:0000256" key="2">
    <source>
        <dbReference type="ARBA" id="ARBA00008335"/>
    </source>
</evidence>
<dbReference type="InterPro" id="IPR036259">
    <property type="entry name" value="MFS_trans_sf"/>
</dbReference>
<dbReference type="Pfam" id="PF00083">
    <property type="entry name" value="Sugar_tr"/>
    <property type="match status" value="1"/>
</dbReference>
<protein>
    <recommendedName>
        <fullName evidence="8">Major facilitator superfamily (MFS) profile domain-containing protein</fullName>
    </recommendedName>
</protein>